<comment type="caution">
    <text evidence="2">The sequence shown here is derived from an EMBL/GenBank/DDBJ whole genome shotgun (WGS) entry which is preliminary data.</text>
</comment>
<evidence type="ECO:0000256" key="1">
    <source>
        <dbReference type="SAM" id="SignalP"/>
    </source>
</evidence>
<dbReference type="AlphaFoldDB" id="A0A2M9G006"/>
<proteinExistence type="predicted"/>
<reference evidence="2 3" key="1">
    <citation type="submission" date="2017-11" db="EMBL/GenBank/DDBJ databases">
        <title>Draft genome sequence of Rhizobiales bacterium SY3-13.</title>
        <authorList>
            <person name="Sun C."/>
        </authorList>
    </citation>
    <scope>NUCLEOTIDE SEQUENCE [LARGE SCALE GENOMIC DNA]</scope>
    <source>
        <strain evidence="2 3">SY3-13</strain>
    </source>
</reference>
<accession>A0A2M9G006</accession>
<dbReference type="RefSeq" id="WP_109794054.1">
    <property type="nucleotide sequence ID" value="NZ_PHIG01000037.1"/>
</dbReference>
<keyword evidence="3" id="KW-1185">Reference proteome</keyword>
<dbReference type="Proteomes" id="UP000229498">
    <property type="component" value="Unassembled WGS sequence"/>
</dbReference>
<dbReference type="EMBL" id="PHIG01000037">
    <property type="protein sequence ID" value="PJK29057.1"/>
    <property type="molecule type" value="Genomic_DNA"/>
</dbReference>
<evidence type="ECO:0000313" key="2">
    <source>
        <dbReference type="EMBL" id="PJK29057.1"/>
    </source>
</evidence>
<feature type="signal peptide" evidence="1">
    <location>
        <begin position="1"/>
        <end position="17"/>
    </location>
</feature>
<evidence type="ECO:0000313" key="3">
    <source>
        <dbReference type="Proteomes" id="UP000229498"/>
    </source>
</evidence>
<organism evidence="2 3">
    <name type="scientific">Minwuia thermotolerans</name>
    <dbReference type="NCBI Taxonomy" id="2056226"/>
    <lineage>
        <taxon>Bacteria</taxon>
        <taxon>Pseudomonadati</taxon>
        <taxon>Pseudomonadota</taxon>
        <taxon>Alphaproteobacteria</taxon>
        <taxon>Minwuiales</taxon>
        <taxon>Minwuiaceae</taxon>
        <taxon>Minwuia</taxon>
    </lineage>
</organism>
<name>A0A2M9G006_9PROT</name>
<protein>
    <recommendedName>
        <fullName evidence="4">DUF4136 domain-containing protein</fullName>
    </recommendedName>
</protein>
<evidence type="ECO:0008006" key="4">
    <source>
        <dbReference type="Google" id="ProtNLM"/>
    </source>
</evidence>
<feature type="chain" id="PRO_5014624537" description="DUF4136 domain-containing protein" evidence="1">
    <location>
        <begin position="18"/>
        <end position="208"/>
    </location>
</feature>
<gene>
    <name evidence="2" type="ORF">CVT23_14155</name>
</gene>
<sequence length="208" mass="22593">MGLFAQHLAAAGLVALAAACTPSQQVTVTGSNAAALTPSAVESVAVVPSENADGASKDYSAQLESRLRAAGYRLAPRTEATLFATLDHDVGEPRTEIVEFEVPEYRTEERIERVNGQFVTFYEDVLYGYRIETYEETAYPAHVEVSIYRAGSGAAPPEIVYRGRARTEGRCGDMDHLIGPLLGALFEDLDLSRSGDTVHEHRVKVEDC</sequence>
<keyword evidence="1" id="KW-0732">Signal</keyword>